<reference evidence="6 7" key="1">
    <citation type="submission" date="2015-09" db="EMBL/GenBank/DDBJ databases">
        <authorList>
            <consortium name="Pathogen Informatics"/>
        </authorList>
    </citation>
    <scope>NUCLEOTIDE SEQUENCE [LARGE SCALE GENOMIC DNA]</scope>
    <source>
        <strain evidence="6 7">2789STDY5834876</strain>
    </source>
</reference>
<name>A0A174N4E7_9FIRM</name>
<evidence type="ECO:0000256" key="3">
    <source>
        <dbReference type="ARBA" id="ARBA00023285"/>
    </source>
</evidence>
<dbReference type="InterPro" id="IPR036594">
    <property type="entry name" value="Meth_synthase_dom"/>
</dbReference>
<protein>
    <submittedName>
        <fullName evidence="6">Methionine synthase</fullName>
        <ecNumber evidence="6">2.1.1.13</ecNumber>
    </submittedName>
</protein>
<dbReference type="EMBL" id="CYZU01000104">
    <property type="protein sequence ID" value="CUP42201.1"/>
    <property type="molecule type" value="Genomic_DNA"/>
</dbReference>
<dbReference type="PROSITE" id="PS51332">
    <property type="entry name" value="B12_BINDING"/>
    <property type="match status" value="1"/>
</dbReference>
<dbReference type="GO" id="GO:0032259">
    <property type="term" value="P:methylation"/>
    <property type="evidence" value="ECO:0007669"/>
    <property type="project" value="UniProtKB-KW"/>
</dbReference>
<dbReference type="SUPFAM" id="SSF47644">
    <property type="entry name" value="Methionine synthase domain"/>
    <property type="match status" value="1"/>
</dbReference>
<dbReference type="EC" id="2.1.1.13" evidence="6"/>
<dbReference type="OrthoDB" id="9803687at2"/>
<dbReference type="Pfam" id="PF02607">
    <property type="entry name" value="B12-binding_2"/>
    <property type="match status" value="1"/>
</dbReference>
<keyword evidence="2" id="KW-0479">Metal-binding</keyword>
<feature type="domain" description="B12-binding" evidence="4">
    <location>
        <begin position="88"/>
        <end position="217"/>
    </location>
</feature>
<dbReference type="InterPro" id="IPR006158">
    <property type="entry name" value="Cobalamin-bd"/>
</dbReference>
<dbReference type="InterPro" id="IPR050554">
    <property type="entry name" value="Met_Synthase/Corrinoid"/>
</dbReference>
<dbReference type="CDD" id="cd02070">
    <property type="entry name" value="corrinoid_protein_B12-BD"/>
    <property type="match status" value="1"/>
</dbReference>
<dbReference type="PANTHER" id="PTHR45833:SF1">
    <property type="entry name" value="METHIONINE SYNTHASE"/>
    <property type="match status" value="1"/>
</dbReference>
<dbReference type="PROSITE" id="PS51337">
    <property type="entry name" value="B12_BINDING_NTER"/>
    <property type="match status" value="1"/>
</dbReference>
<dbReference type="GO" id="GO:0050667">
    <property type="term" value="P:homocysteine metabolic process"/>
    <property type="evidence" value="ECO:0007669"/>
    <property type="project" value="TreeGrafter"/>
</dbReference>
<evidence type="ECO:0000313" key="6">
    <source>
        <dbReference type="EMBL" id="CUP42201.1"/>
    </source>
</evidence>
<dbReference type="GO" id="GO:0008705">
    <property type="term" value="F:methionine synthase activity"/>
    <property type="evidence" value="ECO:0007669"/>
    <property type="project" value="UniProtKB-EC"/>
</dbReference>
<dbReference type="GO" id="GO:0031419">
    <property type="term" value="F:cobalamin binding"/>
    <property type="evidence" value="ECO:0007669"/>
    <property type="project" value="InterPro"/>
</dbReference>
<comment type="similarity">
    <text evidence="1">Belongs to the methylamine corrinoid protein family.</text>
</comment>
<dbReference type="FunFam" id="3.40.50.280:FF:000003">
    <property type="entry name" value="Dimethylamine methyltransferase corrinoid protein"/>
    <property type="match status" value="1"/>
</dbReference>
<dbReference type="SMART" id="SM01018">
    <property type="entry name" value="B12-binding_2"/>
    <property type="match status" value="1"/>
</dbReference>
<evidence type="ECO:0000256" key="1">
    <source>
        <dbReference type="ARBA" id="ARBA00010854"/>
    </source>
</evidence>
<gene>
    <name evidence="6" type="primary">metH_3</name>
    <name evidence="6" type="ORF">ERS852491_05111</name>
</gene>
<dbReference type="GO" id="GO:0046872">
    <property type="term" value="F:metal ion binding"/>
    <property type="evidence" value="ECO:0007669"/>
    <property type="project" value="UniProtKB-KW"/>
</dbReference>
<dbReference type="Pfam" id="PF02310">
    <property type="entry name" value="B12-binding"/>
    <property type="match status" value="1"/>
</dbReference>
<keyword evidence="6" id="KW-0489">Methyltransferase</keyword>
<sequence length="217" mass="23549">MELIQEINEYLQLGKAKMVKALIRQALAEDIDPKVILDEGLLAGMMELGLKFKHNKVFVAEVLVAASAMHAGMKELEPRLAAAGAEPVGKAVVGTVFGDLHDIGKNLVIMMLKGAGFETYDLGVDVETSVFIDKAEEIGADIICMSALLTTTMIRMEECTAELERRGLRDKYILMVGGAPVTESFAGKIGADFYTSNAMNAAEVAREAVFHKRKGQR</sequence>
<dbReference type="GO" id="GO:0046653">
    <property type="term" value="P:tetrahydrofolate metabolic process"/>
    <property type="evidence" value="ECO:0007669"/>
    <property type="project" value="TreeGrafter"/>
</dbReference>
<dbReference type="PANTHER" id="PTHR45833">
    <property type="entry name" value="METHIONINE SYNTHASE"/>
    <property type="match status" value="1"/>
</dbReference>
<evidence type="ECO:0000259" key="5">
    <source>
        <dbReference type="PROSITE" id="PS51337"/>
    </source>
</evidence>
<keyword evidence="3" id="KW-0170">Cobalt</keyword>
<dbReference type="Gene3D" id="1.10.1240.10">
    <property type="entry name" value="Methionine synthase domain"/>
    <property type="match status" value="1"/>
</dbReference>
<dbReference type="RefSeq" id="WP_055155371.1">
    <property type="nucleotide sequence ID" value="NZ_CYZU01000104.1"/>
</dbReference>
<evidence type="ECO:0000313" key="7">
    <source>
        <dbReference type="Proteomes" id="UP000095544"/>
    </source>
</evidence>
<organism evidence="6 7">
    <name type="scientific">Faecalicatena contorta</name>
    <dbReference type="NCBI Taxonomy" id="39482"/>
    <lineage>
        <taxon>Bacteria</taxon>
        <taxon>Bacillati</taxon>
        <taxon>Bacillota</taxon>
        <taxon>Clostridia</taxon>
        <taxon>Lachnospirales</taxon>
        <taxon>Lachnospiraceae</taxon>
        <taxon>Faecalicatena</taxon>
    </lineage>
</organism>
<keyword evidence="6" id="KW-0808">Transferase</keyword>
<dbReference type="SUPFAM" id="SSF52242">
    <property type="entry name" value="Cobalamin (vitamin B12)-binding domain"/>
    <property type="match status" value="1"/>
</dbReference>
<dbReference type="InterPro" id="IPR036724">
    <property type="entry name" value="Cobalamin-bd_sf"/>
</dbReference>
<proteinExistence type="inferred from homology"/>
<dbReference type="GO" id="GO:0005829">
    <property type="term" value="C:cytosol"/>
    <property type="evidence" value="ECO:0007669"/>
    <property type="project" value="TreeGrafter"/>
</dbReference>
<feature type="domain" description="B12-binding N-terminal" evidence="5">
    <location>
        <begin position="1"/>
        <end position="88"/>
    </location>
</feature>
<dbReference type="AlphaFoldDB" id="A0A174N4E7"/>
<evidence type="ECO:0000259" key="4">
    <source>
        <dbReference type="PROSITE" id="PS51332"/>
    </source>
</evidence>
<evidence type="ECO:0000256" key="2">
    <source>
        <dbReference type="ARBA" id="ARBA00022723"/>
    </source>
</evidence>
<accession>A0A174N4E7</accession>
<dbReference type="STRING" id="39482.ERS852491_05111"/>
<dbReference type="Gene3D" id="3.40.50.280">
    <property type="entry name" value="Cobalamin-binding domain"/>
    <property type="match status" value="1"/>
</dbReference>
<dbReference type="InterPro" id="IPR003759">
    <property type="entry name" value="Cbl-bd_cap"/>
</dbReference>
<dbReference type="Proteomes" id="UP000095544">
    <property type="component" value="Unassembled WGS sequence"/>
</dbReference>